<dbReference type="GO" id="GO:0016746">
    <property type="term" value="F:acyltransferase activity"/>
    <property type="evidence" value="ECO:0007669"/>
    <property type="project" value="UniProtKB-KW"/>
</dbReference>
<dbReference type="InterPro" id="IPR016181">
    <property type="entry name" value="Acyl_CoA_acyltransferase"/>
</dbReference>
<protein>
    <submittedName>
        <fullName evidence="2">GNAT family N-acetyltransferase</fullName>
        <ecNumber evidence="2">2.3.1.-</ecNumber>
    </submittedName>
</protein>
<feature type="domain" description="BioF2-like acetyltransferase" evidence="1">
    <location>
        <begin position="176"/>
        <end position="322"/>
    </location>
</feature>
<reference evidence="3" key="1">
    <citation type="journal article" date="2019" name="Int. J. Syst. Evol. Microbiol.">
        <title>The Global Catalogue of Microorganisms (GCM) 10K type strain sequencing project: providing services to taxonomists for standard genome sequencing and annotation.</title>
        <authorList>
            <consortium name="The Broad Institute Genomics Platform"/>
            <consortium name="The Broad Institute Genome Sequencing Center for Infectious Disease"/>
            <person name="Wu L."/>
            <person name="Ma J."/>
        </authorList>
    </citation>
    <scope>NUCLEOTIDE SEQUENCE [LARGE SCALE GENOMIC DNA]</scope>
    <source>
        <strain evidence="3">CECT 7069</strain>
    </source>
</reference>
<name>A0ABT8BMX8_9HYPH</name>
<evidence type="ECO:0000313" key="2">
    <source>
        <dbReference type="EMBL" id="MDN3592571.1"/>
    </source>
</evidence>
<dbReference type="Pfam" id="PF13480">
    <property type="entry name" value="Acetyltransf_6"/>
    <property type="match status" value="1"/>
</dbReference>
<evidence type="ECO:0000259" key="1">
    <source>
        <dbReference type="Pfam" id="PF13480"/>
    </source>
</evidence>
<dbReference type="RefSeq" id="WP_238223365.1">
    <property type="nucleotide sequence ID" value="NZ_BPQD01000006.1"/>
</dbReference>
<keyword evidence="2" id="KW-0012">Acyltransferase</keyword>
<dbReference type="InterPro" id="IPR038740">
    <property type="entry name" value="BioF2-like_GNAT_dom"/>
</dbReference>
<accession>A0ABT8BMX8</accession>
<organism evidence="2 3">
    <name type="scientific">Methylobacterium adhaesivum</name>
    <dbReference type="NCBI Taxonomy" id="333297"/>
    <lineage>
        <taxon>Bacteria</taxon>
        <taxon>Pseudomonadati</taxon>
        <taxon>Pseudomonadota</taxon>
        <taxon>Alphaproteobacteria</taxon>
        <taxon>Hyphomicrobiales</taxon>
        <taxon>Methylobacteriaceae</taxon>
        <taxon>Methylobacterium</taxon>
    </lineage>
</organism>
<comment type="caution">
    <text evidence="2">The sequence shown here is derived from an EMBL/GenBank/DDBJ whole genome shotgun (WGS) entry which is preliminary data.</text>
</comment>
<proteinExistence type="predicted"/>
<sequence>MTAAAMDVRITGDWASIRPAWPGLSDLGQGIDGFIFQTRDWIDGWFATLGEAGDTEGLFAVLSQGGTDRVFLPFVVRRAHGLRILEGFGDGTADYHAPLVAHGAAFGPAEADALWAALNRHPHAPDVIHLVKALAEIDGRPNPLLAWGATPYPMSGHIARLEGGWEAWFGRHFGRETQKTLARKRRKLGEIGPVETRFARDDAEALAWLRALIAGKAAQMAGADVANGLAGARTAAFYERLTRDDPAARHVKVYALTVGGTPVALQWGVAAGRRFTNLLTSYAAGDWTRFSPGLIMFRDLLEDRFANGDETFDFGIGDEGYKARFSDDPALILAGILRARTLRGHGYVAAQHARHRLREAGFVQRLRRTLRGLRVTDRAGATDAKAEAA</sequence>
<dbReference type="EC" id="2.3.1.-" evidence="2"/>
<keyword evidence="3" id="KW-1185">Reference proteome</keyword>
<evidence type="ECO:0000313" key="3">
    <source>
        <dbReference type="Proteomes" id="UP001224644"/>
    </source>
</evidence>
<dbReference type="SUPFAM" id="SSF55729">
    <property type="entry name" value="Acyl-CoA N-acyltransferases (Nat)"/>
    <property type="match status" value="1"/>
</dbReference>
<keyword evidence="2" id="KW-0808">Transferase</keyword>
<gene>
    <name evidence="2" type="ORF">QWZ12_18420</name>
</gene>
<dbReference type="Proteomes" id="UP001224644">
    <property type="component" value="Unassembled WGS sequence"/>
</dbReference>
<dbReference type="EMBL" id="JAUFPX010000017">
    <property type="protein sequence ID" value="MDN3592571.1"/>
    <property type="molecule type" value="Genomic_DNA"/>
</dbReference>